<feature type="transmembrane region" description="Helical" evidence="2">
    <location>
        <begin position="274"/>
        <end position="293"/>
    </location>
</feature>
<keyword evidence="2" id="KW-1133">Transmembrane helix</keyword>
<keyword evidence="2" id="KW-0812">Transmembrane</keyword>
<evidence type="ECO:0008006" key="5">
    <source>
        <dbReference type="Google" id="ProtNLM"/>
    </source>
</evidence>
<dbReference type="OrthoDB" id="3243926at2759"/>
<accession>A0A1Y2BAR1</accession>
<feature type="compositionally biased region" description="Polar residues" evidence="1">
    <location>
        <begin position="44"/>
        <end position="58"/>
    </location>
</feature>
<feature type="transmembrane region" description="Helical" evidence="2">
    <location>
        <begin position="656"/>
        <end position="676"/>
    </location>
</feature>
<keyword evidence="4" id="KW-1185">Reference proteome</keyword>
<feature type="transmembrane region" description="Helical" evidence="2">
    <location>
        <begin position="605"/>
        <end position="624"/>
    </location>
</feature>
<feature type="transmembrane region" description="Helical" evidence="2">
    <location>
        <begin position="414"/>
        <end position="437"/>
    </location>
</feature>
<protein>
    <recommendedName>
        <fullName evidence="5">Bacterial low temperature requirement A protein-domain-containing protein</fullName>
    </recommendedName>
</protein>
<feature type="transmembrane region" description="Helical" evidence="2">
    <location>
        <begin position="336"/>
        <end position="355"/>
    </location>
</feature>
<dbReference type="InterPro" id="IPR010640">
    <property type="entry name" value="Low_temperature_requirement_A"/>
</dbReference>
<evidence type="ECO:0000313" key="3">
    <source>
        <dbReference type="EMBL" id="ORY31942.1"/>
    </source>
</evidence>
<dbReference type="InParanoid" id="A0A1Y2BAR1"/>
<gene>
    <name evidence="3" type="ORF">BCR39DRAFT_524717</name>
</gene>
<dbReference type="Proteomes" id="UP000193986">
    <property type="component" value="Unassembled WGS sequence"/>
</dbReference>
<feature type="transmembrane region" description="Helical" evidence="2">
    <location>
        <begin position="575"/>
        <end position="593"/>
    </location>
</feature>
<evidence type="ECO:0000313" key="4">
    <source>
        <dbReference type="Proteomes" id="UP000193986"/>
    </source>
</evidence>
<feature type="transmembrane region" description="Helical" evidence="2">
    <location>
        <begin position="242"/>
        <end position="262"/>
    </location>
</feature>
<feature type="transmembrane region" description="Helical" evidence="2">
    <location>
        <begin position="155"/>
        <end position="177"/>
    </location>
</feature>
<dbReference type="AlphaFoldDB" id="A0A1Y2BAR1"/>
<feature type="transmembrane region" description="Helical" evidence="2">
    <location>
        <begin position="375"/>
        <end position="393"/>
    </location>
</feature>
<organism evidence="3 4">
    <name type="scientific">Naematelia encephala</name>
    <dbReference type="NCBI Taxonomy" id="71784"/>
    <lineage>
        <taxon>Eukaryota</taxon>
        <taxon>Fungi</taxon>
        <taxon>Dikarya</taxon>
        <taxon>Basidiomycota</taxon>
        <taxon>Agaricomycotina</taxon>
        <taxon>Tremellomycetes</taxon>
        <taxon>Tremellales</taxon>
        <taxon>Naemateliaceae</taxon>
        <taxon>Naematelia</taxon>
    </lineage>
</organism>
<feature type="transmembrane region" description="Helical" evidence="2">
    <location>
        <begin position="189"/>
        <end position="209"/>
    </location>
</feature>
<dbReference type="Pfam" id="PF06772">
    <property type="entry name" value="LtrA"/>
    <property type="match status" value="1"/>
</dbReference>
<feature type="compositionally biased region" description="Polar residues" evidence="1">
    <location>
        <begin position="1"/>
        <end position="26"/>
    </location>
</feature>
<evidence type="ECO:0000256" key="2">
    <source>
        <dbReference type="SAM" id="Phobius"/>
    </source>
</evidence>
<dbReference type="EMBL" id="MCFC01000012">
    <property type="protein sequence ID" value="ORY31942.1"/>
    <property type="molecule type" value="Genomic_DNA"/>
</dbReference>
<proteinExistence type="predicted"/>
<dbReference type="PANTHER" id="PTHR42101">
    <property type="entry name" value="CHROMOSOME 16, WHOLE GENOME SHOTGUN SEQUENCE"/>
    <property type="match status" value="1"/>
</dbReference>
<dbReference type="STRING" id="71784.A0A1Y2BAR1"/>
<evidence type="ECO:0000256" key="1">
    <source>
        <dbReference type="SAM" id="MobiDB-lite"/>
    </source>
</evidence>
<keyword evidence="2" id="KW-0472">Membrane</keyword>
<reference evidence="3 4" key="1">
    <citation type="submission" date="2016-07" db="EMBL/GenBank/DDBJ databases">
        <title>Pervasive Adenine N6-methylation of Active Genes in Fungi.</title>
        <authorList>
            <consortium name="DOE Joint Genome Institute"/>
            <person name="Mondo S.J."/>
            <person name="Dannebaum R.O."/>
            <person name="Kuo R.C."/>
            <person name="Labutti K."/>
            <person name="Haridas S."/>
            <person name="Kuo A."/>
            <person name="Salamov A."/>
            <person name="Ahrendt S.R."/>
            <person name="Lipzen A."/>
            <person name="Sullivan W."/>
            <person name="Andreopoulos W.B."/>
            <person name="Clum A."/>
            <person name="Lindquist E."/>
            <person name="Daum C."/>
            <person name="Ramamoorthy G.K."/>
            <person name="Gryganskyi A."/>
            <person name="Culley D."/>
            <person name="Magnuson J.K."/>
            <person name="James T.Y."/>
            <person name="O'Malley M.A."/>
            <person name="Stajich J.E."/>
            <person name="Spatafora J.W."/>
            <person name="Visel A."/>
            <person name="Grigoriev I.V."/>
        </authorList>
    </citation>
    <scope>NUCLEOTIDE SEQUENCE [LARGE SCALE GENOMIC DNA]</scope>
    <source>
        <strain evidence="3 4">68-887.2</strain>
    </source>
</reference>
<sequence>MSQKKMTGPTSQSVRGSPSTSETVGNDASKEVDGAATPSAPVPGNSSRPPESKSTSFLTPGPARPGTLRQISMLTSRSKSSRISSIKHGAHHKRLRRLPFIRYPKRLTEGEEEEGPGEWVNEEDEATEWLNLLYDLAVVAVLSVFSSTHELSSKASIPIFLSYFAVLSWLWVSQVYYDIRFQAEDSWHRWVKSLQLVLFVYIGAASGNWSPGMIRDPSSIPNVSQTLYTSHIAARQSWKTVLIAYIASRVMLAVQYGVSAFIGRRAGRQIATQISRMATLSVSIILTIVAVALPARSSRATSAKIALFYLGLSVEILVGWFQLYRRLATHVNTRQVGARYGAFTLIILGEGIISITRAFSLAISGLSQSSSTTYGQVWLAIGIIYLLWCFLFARFRVEDVVNPQRALLWESLHFALHFALLLLLAALVNVIVVFAFADGIATVTSEFTRTGASLTAGTPLNSTDVAVIRNAVNRLPLVPSYEVEYNYLLGIRNDPNHTEDPTILAYQYWGQVMIQTTSSYGIDVSDEMLGFVQDLYAINTTLSDDADEQTQRHTEASNLLYEVIQTPVNEELSGILWLFPSAGGVLVLSAIRSMVWYRYPAPSHWIIHVPQLALGLVLAMLGLLDIGKQNIDVRAADASGYFHNTNPMYHIVDAEMPIAIVFLVYWVVWIGSAMVLNWRHRRKGDVYAAEEGAKPEGGGSGVIIREEDADAPAPAPVKVEVDPAHL</sequence>
<feature type="transmembrane region" description="Helical" evidence="2">
    <location>
        <begin position="305"/>
        <end position="324"/>
    </location>
</feature>
<name>A0A1Y2BAR1_9TREE</name>
<comment type="caution">
    <text evidence="3">The sequence shown here is derived from an EMBL/GenBank/DDBJ whole genome shotgun (WGS) entry which is preliminary data.</text>
</comment>
<dbReference type="PANTHER" id="PTHR42101:SF1">
    <property type="entry name" value="LOW TEMPERATURE REQUIREMENT A"/>
    <property type="match status" value="1"/>
</dbReference>
<feature type="region of interest" description="Disordered" evidence="1">
    <location>
        <begin position="1"/>
        <end position="70"/>
    </location>
</feature>